<dbReference type="InterPro" id="IPR000352">
    <property type="entry name" value="Pep_chain_release_fac_I"/>
</dbReference>
<organism evidence="3">
    <name type="scientific">Vanderwaltozyma polyspora (strain ATCC 22028 / DSM 70294 / BCRC 21397 / CBS 2163 / NBRC 10782 / NRRL Y-8283 / UCD 57-17)</name>
    <name type="common">Kluyveromyces polysporus</name>
    <dbReference type="NCBI Taxonomy" id="436907"/>
    <lineage>
        <taxon>Eukaryota</taxon>
        <taxon>Fungi</taxon>
        <taxon>Dikarya</taxon>
        <taxon>Ascomycota</taxon>
        <taxon>Saccharomycotina</taxon>
        <taxon>Saccharomycetes</taxon>
        <taxon>Saccharomycetales</taxon>
        <taxon>Saccharomycetaceae</taxon>
        <taxon>Vanderwaltozyma</taxon>
    </lineage>
</organism>
<dbReference type="AlphaFoldDB" id="A7TLD1"/>
<protein>
    <recommendedName>
        <fullName evidence="1">Prokaryotic-type class I peptide chain release factors domain-containing protein</fullName>
    </recommendedName>
</protein>
<dbReference type="PhylomeDB" id="A7TLD1"/>
<dbReference type="GeneID" id="5545098"/>
<evidence type="ECO:0000259" key="1">
    <source>
        <dbReference type="Pfam" id="PF00472"/>
    </source>
</evidence>
<dbReference type="Proteomes" id="UP000000267">
    <property type="component" value="Unassembled WGS sequence"/>
</dbReference>
<name>A7TLD1_VANPO</name>
<dbReference type="InParanoid" id="A7TLD1"/>
<gene>
    <name evidence="2" type="ORF">Kpol_1020p20</name>
</gene>
<evidence type="ECO:0000313" key="2">
    <source>
        <dbReference type="EMBL" id="EDO16912.1"/>
    </source>
</evidence>
<dbReference type="EMBL" id="DS480414">
    <property type="protein sequence ID" value="EDO16912.1"/>
    <property type="molecule type" value="Genomic_DNA"/>
</dbReference>
<dbReference type="KEGG" id="vpo:Kpol_1020p20"/>
<dbReference type="STRING" id="436907.A7TLD1"/>
<accession>A7TLD1</accession>
<dbReference type="PANTHER" id="PTHR11075">
    <property type="entry name" value="PEPTIDE CHAIN RELEASE FACTOR"/>
    <property type="match status" value="1"/>
</dbReference>
<dbReference type="Pfam" id="PF00472">
    <property type="entry name" value="RF-1"/>
    <property type="match status" value="1"/>
</dbReference>
<keyword evidence="3" id="KW-1185">Reference proteome</keyword>
<dbReference type="GO" id="GO:0016150">
    <property type="term" value="F:translation release factor activity, codon nonspecific"/>
    <property type="evidence" value="ECO:0007669"/>
    <property type="project" value="TreeGrafter"/>
</dbReference>
<dbReference type="HOGENOM" id="CLU_089470_0_2_1"/>
<dbReference type="OrthoDB" id="270639at2759"/>
<dbReference type="GO" id="GO:0005762">
    <property type="term" value="C:mitochondrial large ribosomal subunit"/>
    <property type="evidence" value="ECO:0007669"/>
    <property type="project" value="EnsemblFungi"/>
</dbReference>
<proteinExistence type="predicted"/>
<dbReference type="Gene3D" id="3.30.160.20">
    <property type="match status" value="1"/>
</dbReference>
<dbReference type="InterPro" id="IPR052104">
    <property type="entry name" value="Mito_Release_Factor_mL62"/>
</dbReference>
<dbReference type="eggNOG" id="KOG3429">
    <property type="taxonomic scope" value="Eukaryota"/>
</dbReference>
<evidence type="ECO:0000313" key="3">
    <source>
        <dbReference type="Proteomes" id="UP000000267"/>
    </source>
</evidence>
<feature type="domain" description="Prokaryotic-type class I peptide chain release factors" evidence="1">
    <location>
        <begin position="53"/>
        <end position="184"/>
    </location>
</feature>
<sequence length="189" mass="22174">MLFNWKYAVKSIRFDKSIVSKDFYRSYIPNNDPKASSITEAQDWLQNLAISKLPPRVFSFRFDRSSGPGGQNVNKLNTKCTLTLFNLSSCSWIPIEVRNQLQMGSFRYYTKNSDSVVIQSDQTRSRETNKSLCMEKFINEIKSTCKFKVETPQETIKKWNKIKARANDIRIQNKKFKSDKKKLRTKIEF</sequence>
<dbReference type="OMA" id="GGQNVNC"/>
<dbReference type="GO" id="GO:0004045">
    <property type="term" value="F:peptidyl-tRNA hydrolase activity"/>
    <property type="evidence" value="ECO:0007669"/>
    <property type="project" value="EnsemblFungi"/>
</dbReference>
<dbReference type="RefSeq" id="XP_001644770.1">
    <property type="nucleotide sequence ID" value="XM_001644720.1"/>
</dbReference>
<dbReference type="PANTHER" id="PTHR11075:SF54">
    <property type="entry name" value="LARGE RIBOSOMAL SUBUNIT PROTEIN ML62"/>
    <property type="match status" value="1"/>
</dbReference>
<dbReference type="FunCoup" id="A7TLD1">
    <property type="interactions" value="253"/>
</dbReference>
<reference evidence="2 3" key="1">
    <citation type="journal article" date="2007" name="Proc. Natl. Acad. Sci. U.S.A.">
        <title>Independent sorting-out of thousands of duplicated gene pairs in two yeast species descended from a whole-genome duplication.</title>
        <authorList>
            <person name="Scannell D.R."/>
            <person name="Frank A.C."/>
            <person name="Conant G.C."/>
            <person name="Byrne K.P."/>
            <person name="Woolfit M."/>
            <person name="Wolfe K.H."/>
        </authorList>
    </citation>
    <scope>NUCLEOTIDE SEQUENCE [LARGE SCALE GENOMIC DNA]</scope>
    <source>
        <strain evidence="3">ATCC 22028 / DSM 70294 / BCRC 21397 / CBS 2163 / NBRC 10782 / NRRL Y-8283 / UCD 57-17</strain>
    </source>
</reference>
<dbReference type="GO" id="GO:0070126">
    <property type="term" value="P:mitochondrial translational termination"/>
    <property type="evidence" value="ECO:0007669"/>
    <property type="project" value="TreeGrafter"/>
</dbReference>
<dbReference type="SUPFAM" id="SSF110916">
    <property type="entry name" value="Peptidyl-tRNA hydrolase domain-like"/>
    <property type="match status" value="1"/>
</dbReference>